<dbReference type="AlphaFoldDB" id="A0A0M0I6F6"/>
<dbReference type="SUPFAM" id="SSF158668">
    <property type="entry name" value="MtlR-like"/>
    <property type="match status" value="1"/>
</dbReference>
<keyword evidence="2" id="KW-1185">Reference proteome</keyword>
<dbReference type="NCBIfam" id="NF007455">
    <property type="entry name" value="PRK10022.1"/>
    <property type="match status" value="1"/>
</dbReference>
<dbReference type="InterPro" id="IPR038026">
    <property type="entry name" value="MtlR-like_sf"/>
</dbReference>
<dbReference type="PATRIC" id="fig|171383.3.peg.592"/>
<organism evidence="1 2">
    <name type="scientific">Vibrio hepatarius</name>
    <dbReference type="NCBI Taxonomy" id="171383"/>
    <lineage>
        <taxon>Bacteria</taxon>
        <taxon>Pseudomonadati</taxon>
        <taxon>Pseudomonadota</taxon>
        <taxon>Gammaproteobacteria</taxon>
        <taxon>Vibrionales</taxon>
        <taxon>Vibrionaceae</taxon>
        <taxon>Vibrio</taxon>
        <taxon>Vibrio oreintalis group</taxon>
    </lineage>
</organism>
<dbReference type="Proteomes" id="UP000037530">
    <property type="component" value="Unassembled WGS sequence"/>
</dbReference>
<name>A0A0M0I6F6_9VIBR</name>
<evidence type="ECO:0000313" key="2">
    <source>
        <dbReference type="Proteomes" id="UP000037530"/>
    </source>
</evidence>
<comment type="caution">
    <text evidence="1">The sequence shown here is derived from an EMBL/GenBank/DDBJ whole genome shotgun (WGS) entry which is preliminary data.</text>
</comment>
<accession>A0A0M0I6F6</accession>
<dbReference type="EMBL" id="LHPI01000001">
    <property type="protein sequence ID" value="KOO09727.1"/>
    <property type="molecule type" value="Genomic_DNA"/>
</dbReference>
<gene>
    <name evidence="1" type="ORF">AKJ31_02900</name>
</gene>
<dbReference type="Gene3D" id="1.20.120.330">
    <property type="entry name" value="Nucleotidyltransferases domain 2"/>
    <property type="match status" value="1"/>
</dbReference>
<protein>
    <submittedName>
        <fullName evidence="1">Transcriptional regulator</fullName>
    </submittedName>
</protein>
<dbReference type="PANTHER" id="PTHR37941:SF1">
    <property type="entry name" value="FUMARASE E-RELATED"/>
    <property type="match status" value="1"/>
</dbReference>
<dbReference type="OrthoDB" id="5828823at2"/>
<dbReference type="Pfam" id="PF05068">
    <property type="entry name" value="MtlR"/>
    <property type="match status" value="1"/>
</dbReference>
<evidence type="ECO:0000313" key="1">
    <source>
        <dbReference type="EMBL" id="KOO09727.1"/>
    </source>
</evidence>
<dbReference type="InterPro" id="IPR007761">
    <property type="entry name" value="MtlR-like"/>
</dbReference>
<dbReference type="RefSeq" id="WP_053407984.1">
    <property type="nucleotide sequence ID" value="NZ_DAIPHI010000008.1"/>
</dbReference>
<sequence>MSREEELFDAIDHCETATCFLQVSNKIINLKLKELLPQVFVQDEFVMQYAVAPLIKEDGPLVTTDVVSKLIFAMGKISLETYADIGLYDQMLDYALNQPAKLSYDDDMVYEFITNQATLTKGEDSFYLDSINQLKFSSFESFSQMRYESLIKTVLKLSCEMLIERVTKEILE</sequence>
<reference evidence="2" key="1">
    <citation type="submission" date="2015-08" db="EMBL/GenBank/DDBJ databases">
        <title>Vibrio galatheae sp. nov., a novel member of the Vibrionaceae family isolated from the Solomon Islands.</title>
        <authorList>
            <person name="Giubergia S."/>
            <person name="Machado H."/>
            <person name="Mateiu R.V."/>
            <person name="Gram L."/>
        </authorList>
    </citation>
    <scope>NUCLEOTIDE SEQUENCE [LARGE SCALE GENOMIC DNA]</scope>
    <source>
        <strain evidence="2">DSM 19134</strain>
    </source>
</reference>
<dbReference type="STRING" id="171383.AKJ31_02900"/>
<proteinExistence type="predicted"/>
<dbReference type="PANTHER" id="PTHR37941">
    <property type="entry name" value="FUMARASE E-RELATED"/>
    <property type="match status" value="1"/>
</dbReference>